<accession>A0ABY8R4N5</accession>
<sequence length="495" mass="59321">MENKYILGEKALGKLFIGNKITFSKVFFILTMIMFINILMIINKPIDIIIIINIFISFSILSWMTYRIMRLFLQANNIKKDLFVKYYYENKKMLDRSVPTKKYDSVMLDNLHDRCIYLIENNEIEYKEIQPIYLDIIDKALFNNKQLLQEYFIEPNIHDDILTKYLHMVKTLIDNNKVNIAIYYYISLLLRLNYYNAYIPNYNLFDTYYIINRFIYRCDDVTELEELVRNQLMIEELVLEQVYLCNKSDFSFMRLAKLRMIIKNKISSDLFASIYESIFNNKNIEKNDKNKLYRQLYDSFRMVSFNLVHKFHDITTFKPKKSIPPNRDVDIEIVAMPIARLLLSTINNNDKENLNLFIKMNIDNKQMILAKNLTLLYITLSDMYNKTEYSFYKGIYTDKAIEIINKNKNFFSGFDDYEILNSVYANIKEISKESSEDNNFYSDDYIFSFKESYIDTYFYALFKVLKIKITNKDLNVDKNYEDKLIKIISKMINAN</sequence>
<evidence type="ECO:0008006" key="4">
    <source>
        <dbReference type="Google" id="ProtNLM"/>
    </source>
</evidence>
<name>A0ABY8R4N5_PARBF</name>
<keyword evidence="1" id="KW-0812">Transmembrane</keyword>
<evidence type="ECO:0000313" key="2">
    <source>
        <dbReference type="EMBL" id="WGX76511.1"/>
    </source>
</evidence>
<evidence type="ECO:0000313" key="3">
    <source>
        <dbReference type="Proteomes" id="UP001239169"/>
    </source>
</evidence>
<keyword evidence="3" id="KW-1185">Reference proteome</keyword>
<proteinExistence type="predicted"/>
<protein>
    <recommendedName>
        <fullName evidence="4">Integral membrane protein</fullName>
    </recommendedName>
</protein>
<feature type="transmembrane region" description="Helical" evidence="1">
    <location>
        <begin position="21"/>
        <end position="42"/>
    </location>
</feature>
<evidence type="ECO:0000256" key="1">
    <source>
        <dbReference type="SAM" id="Phobius"/>
    </source>
</evidence>
<feature type="transmembrane region" description="Helical" evidence="1">
    <location>
        <begin position="48"/>
        <end position="66"/>
    </location>
</feature>
<keyword evidence="1" id="KW-1133">Transmembrane helix</keyword>
<gene>
    <name evidence="2" type="ORF">QJS64_04970</name>
</gene>
<keyword evidence="1" id="KW-0472">Membrane</keyword>
<dbReference type="Proteomes" id="UP001239169">
    <property type="component" value="Chromosome"/>
</dbReference>
<reference evidence="2 3" key="1">
    <citation type="submission" date="2023-04" db="EMBL/GenBank/DDBJ databases">
        <title>Bacteria Genome Submission.</title>
        <authorList>
            <person name="Isaac P."/>
        </authorList>
    </citation>
    <scope>NUCLEOTIDE SEQUENCE [LARGE SCALE GENOMIC DNA]</scope>
    <source>
        <strain evidence="2 3">SampleS7P1</strain>
    </source>
</reference>
<dbReference type="EMBL" id="CP124685">
    <property type="protein sequence ID" value="WGX76511.1"/>
    <property type="molecule type" value="Genomic_DNA"/>
</dbReference>
<organism evidence="2 3">
    <name type="scientific">Paraclostridium bifermentans</name>
    <name type="common">Clostridium bifermentans</name>
    <dbReference type="NCBI Taxonomy" id="1490"/>
    <lineage>
        <taxon>Bacteria</taxon>
        <taxon>Bacillati</taxon>
        <taxon>Bacillota</taxon>
        <taxon>Clostridia</taxon>
        <taxon>Peptostreptococcales</taxon>
        <taxon>Peptostreptococcaceae</taxon>
        <taxon>Paraclostridium</taxon>
    </lineage>
</organism>